<evidence type="ECO:0000313" key="3">
    <source>
        <dbReference type="Proteomes" id="UP001433268"/>
    </source>
</evidence>
<sequence>MPAITIVVTEPTPTPTLTPTPPASLPIDLGNGHITTEDFFAALGLSHSWVDAGKAMISGGKAEEKGGDGGTEPSAQDGRAPFDSDERRKCRVEPG</sequence>
<feature type="compositionally biased region" description="Pro residues" evidence="1">
    <location>
        <begin position="12"/>
        <end position="24"/>
    </location>
</feature>
<comment type="caution">
    <text evidence="2">The sequence shown here is derived from an EMBL/GenBank/DDBJ whole genome shotgun (WGS) entry which is preliminary data.</text>
</comment>
<gene>
    <name evidence="2" type="ORF">PG997_009049</name>
</gene>
<reference evidence="2 3" key="1">
    <citation type="submission" date="2023-01" db="EMBL/GenBank/DDBJ databases">
        <title>Analysis of 21 Apiospora genomes using comparative genomics revels a genus with tremendous synthesis potential of carbohydrate active enzymes and secondary metabolites.</title>
        <authorList>
            <person name="Sorensen T."/>
        </authorList>
    </citation>
    <scope>NUCLEOTIDE SEQUENCE [LARGE SCALE GENOMIC DNA]</scope>
    <source>
        <strain evidence="2 3">CBS 114990</strain>
    </source>
</reference>
<evidence type="ECO:0000313" key="2">
    <source>
        <dbReference type="EMBL" id="KAK8074386.1"/>
    </source>
</evidence>
<feature type="compositionally biased region" description="Basic and acidic residues" evidence="1">
    <location>
        <begin position="80"/>
        <end position="95"/>
    </location>
</feature>
<feature type="region of interest" description="Disordered" evidence="1">
    <location>
        <begin position="1"/>
        <end position="24"/>
    </location>
</feature>
<dbReference type="EMBL" id="JAQQWN010000007">
    <property type="protein sequence ID" value="KAK8074386.1"/>
    <property type="molecule type" value="Genomic_DNA"/>
</dbReference>
<keyword evidence="3" id="KW-1185">Reference proteome</keyword>
<dbReference type="RefSeq" id="XP_066665326.1">
    <property type="nucleotide sequence ID" value="XM_066813364.1"/>
</dbReference>
<feature type="compositionally biased region" description="Low complexity" evidence="1">
    <location>
        <begin position="1"/>
        <end position="11"/>
    </location>
</feature>
<accession>A0ABR1VSY4</accession>
<dbReference type="GeneID" id="92046424"/>
<protein>
    <submittedName>
        <fullName evidence="2">Uncharacterized protein</fullName>
    </submittedName>
</protein>
<feature type="region of interest" description="Disordered" evidence="1">
    <location>
        <begin position="59"/>
        <end position="95"/>
    </location>
</feature>
<organism evidence="2 3">
    <name type="scientific">Apiospora hydei</name>
    <dbReference type="NCBI Taxonomy" id="1337664"/>
    <lineage>
        <taxon>Eukaryota</taxon>
        <taxon>Fungi</taxon>
        <taxon>Dikarya</taxon>
        <taxon>Ascomycota</taxon>
        <taxon>Pezizomycotina</taxon>
        <taxon>Sordariomycetes</taxon>
        <taxon>Xylariomycetidae</taxon>
        <taxon>Amphisphaeriales</taxon>
        <taxon>Apiosporaceae</taxon>
        <taxon>Apiospora</taxon>
    </lineage>
</organism>
<dbReference type="Proteomes" id="UP001433268">
    <property type="component" value="Unassembled WGS sequence"/>
</dbReference>
<name>A0ABR1VSY4_9PEZI</name>
<proteinExistence type="predicted"/>
<evidence type="ECO:0000256" key="1">
    <source>
        <dbReference type="SAM" id="MobiDB-lite"/>
    </source>
</evidence>